<evidence type="ECO:0000259" key="9">
    <source>
        <dbReference type="PROSITE" id="PS50850"/>
    </source>
</evidence>
<dbReference type="InterPro" id="IPR001958">
    <property type="entry name" value="Tet-R_TetA/multi-R_MdtG-like"/>
</dbReference>
<keyword evidence="7 8" id="KW-0472">Membrane</keyword>
<feature type="transmembrane region" description="Helical" evidence="8">
    <location>
        <begin position="391"/>
        <end position="413"/>
    </location>
</feature>
<dbReference type="PANTHER" id="PTHR23504">
    <property type="entry name" value="MAJOR FACILITATOR SUPERFAMILY DOMAIN-CONTAINING PROTEIN 10"/>
    <property type="match status" value="1"/>
</dbReference>
<dbReference type="InterPro" id="IPR005829">
    <property type="entry name" value="Sugar_transporter_CS"/>
</dbReference>
<dbReference type="RefSeq" id="WP_377096837.1">
    <property type="nucleotide sequence ID" value="NZ_JBHTHU010000001.1"/>
</dbReference>
<evidence type="ECO:0000256" key="8">
    <source>
        <dbReference type="SAM" id="Phobius"/>
    </source>
</evidence>
<feature type="transmembrane region" description="Helical" evidence="8">
    <location>
        <begin position="66"/>
        <end position="83"/>
    </location>
</feature>
<keyword evidence="5 8" id="KW-0812">Transmembrane</keyword>
<gene>
    <name evidence="10" type="ORF">ACFQZS_02095</name>
</gene>
<evidence type="ECO:0000256" key="2">
    <source>
        <dbReference type="ARBA" id="ARBA00004141"/>
    </source>
</evidence>
<name>A0ABW2YR93_9SPHI</name>
<feature type="transmembrane region" description="Helical" evidence="8">
    <location>
        <begin position="265"/>
        <end position="289"/>
    </location>
</feature>
<dbReference type="PANTHER" id="PTHR23504:SF15">
    <property type="entry name" value="MAJOR FACILITATOR SUPERFAMILY (MFS) PROFILE DOMAIN-CONTAINING PROTEIN"/>
    <property type="match status" value="1"/>
</dbReference>
<evidence type="ECO:0000256" key="3">
    <source>
        <dbReference type="ARBA" id="ARBA00007520"/>
    </source>
</evidence>
<comment type="subcellular location">
    <subcellularLocation>
        <location evidence="2">Membrane</location>
        <topology evidence="2">Multi-pass membrane protein</topology>
    </subcellularLocation>
</comment>
<dbReference type="Proteomes" id="UP001596958">
    <property type="component" value="Unassembled WGS sequence"/>
</dbReference>
<feature type="domain" description="Major facilitator superfamily (MFS) profile" evidence="9">
    <location>
        <begin position="24"/>
        <end position="420"/>
    </location>
</feature>
<reference evidence="11" key="1">
    <citation type="journal article" date="2019" name="Int. J. Syst. Evol. Microbiol.">
        <title>The Global Catalogue of Microorganisms (GCM) 10K type strain sequencing project: providing services to taxonomists for standard genome sequencing and annotation.</title>
        <authorList>
            <consortium name="The Broad Institute Genomics Platform"/>
            <consortium name="The Broad Institute Genome Sequencing Center for Infectious Disease"/>
            <person name="Wu L."/>
            <person name="Ma J."/>
        </authorList>
    </citation>
    <scope>NUCLEOTIDE SEQUENCE [LARGE SCALE GENOMIC DNA]</scope>
    <source>
        <strain evidence="11">CCUG 63418</strain>
    </source>
</reference>
<proteinExistence type="inferred from homology"/>
<keyword evidence="6 8" id="KW-1133">Transmembrane helix</keyword>
<dbReference type="CDD" id="cd17388">
    <property type="entry name" value="MFS_TetA"/>
    <property type="match status" value="1"/>
</dbReference>
<evidence type="ECO:0000256" key="4">
    <source>
        <dbReference type="ARBA" id="ARBA00022448"/>
    </source>
</evidence>
<dbReference type="Pfam" id="PF07690">
    <property type="entry name" value="MFS_1"/>
    <property type="match status" value="1"/>
</dbReference>
<comment type="function">
    <text evidence="1">Resistance to tetracycline by an active tetracycline efflux. This is an energy-dependent process that decreases the accumulation of the antibiotic in whole cells. This protein functions as a metal-tetracycline/H(+) antiporter.</text>
</comment>
<feature type="transmembrane region" description="Helical" evidence="8">
    <location>
        <begin position="95"/>
        <end position="118"/>
    </location>
</feature>
<dbReference type="PROSITE" id="PS50850">
    <property type="entry name" value="MFS"/>
    <property type="match status" value="1"/>
</dbReference>
<comment type="caution">
    <text evidence="10">The sequence shown here is derived from an EMBL/GenBank/DDBJ whole genome shotgun (WGS) entry which is preliminary data.</text>
</comment>
<dbReference type="InterPro" id="IPR011701">
    <property type="entry name" value="MFS"/>
</dbReference>
<feature type="transmembrane region" description="Helical" evidence="8">
    <location>
        <begin position="301"/>
        <end position="319"/>
    </location>
</feature>
<feature type="transmembrane region" description="Helical" evidence="8">
    <location>
        <begin position="358"/>
        <end position="379"/>
    </location>
</feature>
<evidence type="ECO:0000256" key="6">
    <source>
        <dbReference type="ARBA" id="ARBA00022989"/>
    </source>
</evidence>
<sequence>MSAQLTPESDKTSVNKTGKKRSAALGFIFITIFIDVLGLGIIVPVLPKLLETLGHIDVSTASKYSGWLNFVYASMQLLFASVIGGLSDKYGRRPVLLISLFGFSIDYLFMAFAPTIAWLFVGRFIAGVAGASNATATAYISDISTGHKRAANFGLVGAASGFGFIIGIGLGAYLGDLNLKFPFLAAAGFAFFNALYGFFVLPESLKPQHRRNFEWKRANPVGALVTIFKRHPELGGLISVLTLVYTAQKSVEYLLSFYLFEKFEWTLNSVGTLGIFIGVLLVGIQGGLIRYTIPKFGQQKNIVAGLIFYAIGLILIAFATQGWMMYLFMIPYCLGGIGGPALQAFATEKVANNEQGELQGAITIVNSLSVIVGPLLFGYTFYASTNKNGAWYFPGFSYLIGALMVLIAMFIVIKGFRKAAADKRKPVINPAH</sequence>
<dbReference type="Gene3D" id="1.20.1250.20">
    <property type="entry name" value="MFS general substrate transporter like domains"/>
    <property type="match status" value="1"/>
</dbReference>
<feature type="transmembrane region" description="Helical" evidence="8">
    <location>
        <begin position="181"/>
        <end position="201"/>
    </location>
</feature>
<accession>A0ABW2YR93</accession>
<dbReference type="PRINTS" id="PR01035">
    <property type="entry name" value="TCRTETA"/>
</dbReference>
<evidence type="ECO:0000313" key="11">
    <source>
        <dbReference type="Proteomes" id="UP001596958"/>
    </source>
</evidence>
<dbReference type="EMBL" id="JBHTHU010000001">
    <property type="protein sequence ID" value="MFD0748913.1"/>
    <property type="molecule type" value="Genomic_DNA"/>
</dbReference>
<evidence type="ECO:0000313" key="10">
    <source>
        <dbReference type="EMBL" id="MFD0748913.1"/>
    </source>
</evidence>
<dbReference type="InterPro" id="IPR036259">
    <property type="entry name" value="MFS_trans_sf"/>
</dbReference>
<evidence type="ECO:0000256" key="1">
    <source>
        <dbReference type="ARBA" id="ARBA00003279"/>
    </source>
</evidence>
<feature type="transmembrane region" description="Helical" evidence="8">
    <location>
        <begin position="23"/>
        <end position="46"/>
    </location>
</feature>
<keyword evidence="4" id="KW-0813">Transport</keyword>
<protein>
    <submittedName>
        <fullName evidence="10">TCR/Tet family MFS transporter</fullName>
    </submittedName>
</protein>
<keyword evidence="11" id="KW-1185">Reference proteome</keyword>
<comment type="similarity">
    <text evidence="3">Belongs to the major facilitator superfamily. TCR/Tet family.</text>
</comment>
<dbReference type="PROSITE" id="PS00216">
    <property type="entry name" value="SUGAR_TRANSPORT_1"/>
    <property type="match status" value="1"/>
</dbReference>
<evidence type="ECO:0000256" key="5">
    <source>
        <dbReference type="ARBA" id="ARBA00022692"/>
    </source>
</evidence>
<feature type="transmembrane region" description="Helical" evidence="8">
    <location>
        <begin position="124"/>
        <end position="141"/>
    </location>
</feature>
<feature type="transmembrane region" description="Helical" evidence="8">
    <location>
        <begin position="325"/>
        <end position="346"/>
    </location>
</feature>
<dbReference type="SUPFAM" id="SSF103473">
    <property type="entry name" value="MFS general substrate transporter"/>
    <property type="match status" value="1"/>
</dbReference>
<feature type="transmembrane region" description="Helical" evidence="8">
    <location>
        <begin position="153"/>
        <end position="175"/>
    </location>
</feature>
<dbReference type="InterPro" id="IPR020846">
    <property type="entry name" value="MFS_dom"/>
</dbReference>
<organism evidence="10 11">
    <name type="scientific">Mucilaginibacter calamicampi</name>
    <dbReference type="NCBI Taxonomy" id="1302352"/>
    <lineage>
        <taxon>Bacteria</taxon>
        <taxon>Pseudomonadati</taxon>
        <taxon>Bacteroidota</taxon>
        <taxon>Sphingobacteriia</taxon>
        <taxon>Sphingobacteriales</taxon>
        <taxon>Sphingobacteriaceae</taxon>
        <taxon>Mucilaginibacter</taxon>
    </lineage>
</organism>
<evidence type="ECO:0000256" key="7">
    <source>
        <dbReference type="ARBA" id="ARBA00023136"/>
    </source>
</evidence>